<name>A0A2R6XVF1_MARPO</name>
<organism evidence="1 2">
    <name type="scientific">Marchantia polymorpha</name>
    <name type="common">Common liverwort</name>
    <name type="synonym">Marchantia aquatica</name>
    <dbReference type="NCBI Taxonomy" id="3197"/>
    <lineage>
        <taxon>Eukaryota</taxon>
        <taxon>Viridiplantae</taxon>
        <taxon>Streptophyta</taxon>
        <taxon>Embryophyta</taxon>
        <taxon>Marchantiophyta</taxon>
        <taxon>Marchantiopsida</taxon>
        <taxon>Marchantiidae</taxon>
        <taxon>Marchantiales</taxon>
        <taxon>Marchantiaceae</taxon>
        <taxon>Marchantia</taxon>
    </lineage>
</organism>
<sequence>MQRIFTDNSMGGKREGSVSLITENERANVVTHMGQTTAAEGRIGGPYSALTVEEAASTVFNHSSLKLWGHLPDAYHHRDFFYLLSSFFKLARRR</sequence>
<dbReference type="Proteomes" id="UP000244005">
    <property type="component" value="Unassembled WGS sequence"/>
</dbReference>
<evidence type="ECO:0000313" key="1">
    <source>
        <dbReference type="EMBL" id="PTQ50084.1"/>
    </source>
</evidence>
<keyword evidence="2" id="KW-1185">Reference proteome</keyword>
<evidence type="ECO:0000313" key="2">
    <source>
        <dbReference type="Proteomes" id="UP000244005"/>
    </source>
</evidence>
<dbReference type="EMBL" id="KZ772673">
    <property type="protein sequence ID" value="PTQ50084.1"/>
    <property type="molecule type" value="Genomic_DNA"/>
</dbReference>
<reference evidence="2" key="1">
    <citation type="journal article" date="2017" name="Cell">
        <title>Insights into land plant evolution garnered from the Marchantia polymorpha genome.</title>
        <authorList>
            <person name="Bowman J.L."/>
            <person name="Kohchi T."/>
            <person name="Yamato K.T."/>
            <person name="Jenkins J."/>
            <person name="Shu S."/>
            <person name="Ishizaki K."/>
            <person name="Yamaoka S."/>
            <person name="Nishihama R."/>
            <person name="Nakamura Y."/>
            <person name="Berger F."/>
            <person name="Adam C."/>
            <person name="Aki S.S."/>
            <person name="Althoff F."/>
            <person name="Araki T."/>
            <person name="Arteaga-Vazquez M.A."/>
            <person name="Balasubrmanian S."/>
            <person name="Barry K."/>
            <person name="Bauer D."/>
            <person name="Boehm C.R."/>
            <person name="Briginshaw L."/>
            <person name="Caballero-Perez J."/>
            <person name="Catarino B."/>
            <person name="Chen F."/>
            <person name="Chiyoda S."/>
            <person name="Chovatia M."/>
            <person name="Davies K.M."/>
            <person name="Delmans M."/>
            <person name="Demura T."/>
            <person name="Dierschke T."/>
            <person name="Dolan L."/>
            <person name="Dorantes-Acosta A.E."/>
            <person name="Eklund D.M."/>
            <person name="Florent S.N."/>
            <person name="Flores-Sandoval E."/>
            <person name="Fujiyama A."/>
            <person name="Fukuzawa H."/>
            <person name="Galik B."/>
            <person name="Grimanelli D."/>
            <person name="Grimwood J."/>
            <person name="Grossniklaus U."/>
            <person name="Hamada T."/>
            <person name="Haseloff J."/>
            <person name="Hetherington A.J."/>
            <person name="Higo A."/>
            <person name="Hirakawa Y."/>
            <person name="Hundley H.N."/>
            <person name="Ikeda Y."/>
            <person name="Inoue K."/>
            <person name="Inoue S.I."/>
            <person name="Ishida S."/>
            <person name="Jia Q."/>
            <person name="Kakita M."/>
            <person name="Kanazawa T."/>
            <person name="Kawai Y."/>
            <person name="Kawashima T."/>
            <person name="Kennedy M."/>
            <person name="Kinose K."/>
            <person name="Kinoshita T."/>
            <person name="Kohara Y."/>
            <person name="Koide E."/>
            <person name="Komatsu K."/>
            <person name="Kopischke S."/>
            <person name="Kubo M."/>
            <person name="Kyozuka J."/>
            <person name="Lagercrantz U."/>
            <person name="Lin S.S."/>
            <person name="Lindquist E."/>
            <person name="Lipzen A.M."/>
            <person name="Lu C.W."/>
            <person name="De Luna E."/>
            <person name="Martienssen R.A."/>
            <person name="Minamino N."/>
            <person name="Mizutani M."/>
            <person name="Mizutani M."/>
            <person name="Mochizuki N."/>
            <person name="Monte I."/>
            <person name="Mosher R."/>
            <person name="Nagasaki H."/>
            <person name="Nakagami H."/>
            <person name="Naramoto S."/>
            <person name="Nishitani K."/>
            <person name="Ohtani M."/>
            <person name="Okamoto T."/>
            <person name="Okumura M."/>
            <person name="Phillips J."/>
            <person name="Pollak B."/>
            <person name="Reinders A."/>
            <person name="Rovekamp M."/>
            <person name="Sano R."/>
            <person name="Sawa S."/>
            <person name="Schmid M.W."/>
            <person name="Shirakawa M."/>
            <person name="Solano R."/>
            <person name="Spunde A."/>
            <person name="Suetsugu N."/>
            <person name="Sugano S."/>
            <person name="Sugiyama A."/>
            <person name="Sun R."/>
            <person name="Suzuki Y."/>
            <person name="Takenaka M."/>
            <person name="Takezawa D."/>
            <person name="Tomogane H."/>
            <person name="Tsuzuki M."/>
            <person name="Ueda T."/>
            <person name="Umeda M."/>
            <person name="Ward J.M."/>
            <person name="Watanabe Y."/>
            <person name="Yazaki K."/>
            <person name="Yokoyama R."/>
            <person name="Yoshitake Y."/>
            <person name="Yotsui I."/>
            <person name="Zachgo S."/>
            <person name="Schmutz J."/>
        </authorList>
    </citation>
    <scope>NUCLEOTIDE SEQUENCE [LARGE SCALE GENOMIC DNA]</scope>
    <source>
        <strain evidence="2">Tak-1</strain>
    </source>
</reference>
<dbReference type="Gramene" id="Mp1g17970.1">
    <property type="protein sequence ID" value="Mp1g17970.1.cds"/>
    <property type="gene ID" value="Mp1g17970"/>
</dbReference>
<accession>A0A2R6XVF1</accession>
<protein>
    <submittedName>
        <fullName evidence="1">Uncharacterized protein</fullName>
    </submittedName>
</protein>
<proteinExistence type="predicted"/>
<dbReference type="AlphaFoldDB" id="A0A2R6XVF1"/>
<gene>
    <name evidence="1" type="ORF">MARPO_0001s0135</name>
</gene>